<dbReference type="Proteomes" id="UP000307968">
    <property type="component" value="Chromosome"/>
</dbReference>
<gene>
    <name evidence="1" type="ORF">NCTC12971_03648</name>
</gene>
<dbReference type="AlphaFoldDB" id="A0A4U9HMQ3"/>
<organism evidence="1 2">
    <name type="scientific">Serratia rubidaea</name>
    <name type="common">Serratia marinorubra</name>
    <dbReference type="NCBI Taxonomy" id="61652"/>
    <lineage>
        <taxon>Bacteria</taxon>
        <taxon>Pseudomonadati</taxon>
        <taxon>Pseudomonadota</taxon>
        <taxon>Gammaproteobacteria</taxon>
        <taxon>Enterobacterales</taxon>
        <taxon>Yersiniaceae</taxon>
        <taxon>Serratia</taxon>
    </lineage>
</organism>
<reference evidence="1 2" key="1">
    <citation type="submission" date="2019-05" db="EMBL/GenBank/DDBJ databases">
        <authorList>
            <consortium name="Pathogen Informatics"/>
        </authorList>
    </citation>
    <scope>NUCLEOTIDE SEQUENCE [LARGE SCALE GENOMIC DNA]</scope>
    <source>
        <strain evidence="1 2">NCTC12971</strain>
    </source>
</reference>
<dbReference type="EMBL" id="LR590463">
    <property type="protein sequence ID" value="VTP64611.1"/>
    <property type="molecule type" value="Genomic_DNA"/>
</dbReference>
<evidence type="ECO:0000313" key="1">
    <source>
        <dbReference type="EMBL" id="VTP64611.1"/>
    </source>
</evidence>
<protein>
    <submittedName>
        <fullName evidence="1">Uncharacterized protein</fullName>
    </submittedName>
</protein>
<proteinExistence type="predicted"/>
<accession>A0A4U9HMQ3</accession>
<evidence type="ECO:0000313" key="2">
    <source>
        <dbReference type="Proteomes" id="UP000307968"/>
    </source>
</evidence>
<sequence length="37" mass="4096">MSKTFHILGVSGSLRAASLNSLFFTRDGPRTPRTPEF</sequence>
<name>A0A4U9HMQ3_SERRU</name>